<sequence>MATLINYYHENLDEFNDNCESSTKYLRVLQWNLRGVNDLQKFDKILETLDHLKIPLDVIVVGETWIKSGNCSLYKIPGYNCIFSCRNTSSGGLAVYIRNTLAHKAIISSVDNGMHHIHVQLKINNHLHDIHGVYRPPSYDTNDFFDHLENWLSNTANNNSCFILGDINIPVNLANNNVVLRYKQLLQSYNFICTNTSVTRPASSNILDHVICRMEDASRICNHTIFSEVSDHLLVLSEFKLSAETSRVTLSKKIINHSVLQNEFRSYLQSIEEIDDVSNCLENVASKYNEILERCTVTVNKTANLKGTHCPWMNFEIWSLIKIKNNYLKRHRRNPLDTQTAELLKHVSKKVEILKKRSKKQYFENLLNNTCHSKLWKNINTIFGIKNKTPQQSLIYKGIPTANQTEVCEVFNDHFSTIGATLANEIQPSRENPLRTVRTILDSIFLQPASTNEVIMLIRDLKNNKSPGPDNIPASVIKNNVDLLAKILTTSFNKIIETGRYPSCLKVAKVVPVFKSGDPSNPNNYRPISTLSIFNKIFEKLLVSRLTAFFEQHNVIYNLQYGFRCGSGTNIAITELVDSIVAEIESKKYVGALFLDLKKAFDTLDHNILLGKLERCGVRGIANILIRSYLSNRQQFVAIDGVRSSLKEISTGVPQGSNIGPLLFLIYINDLCQIGLIGQPRLFADDTALFYPNIDPHAITSFMNCDLQKLNRYFSSNLLSLNLNKTKYMIFHSSRRSIPFLSNPTIGQNVIEQVPTFKYLGIHLDSTLSWDVHIQKVCNKVSFLCGVLRRTNSFLSYKVLLQFYYAHIHSRLSYLILSWGRACKSKLKKLQTIQNRCIKAIFKLPHLYPSLQLYSNLPHQILPIVGICELQTLLLVHDVLNNPLIHHNSLIQTATRTHNTRRANDIVRVRALSSFGEKRFSVIGPLKFNNLPRNLQQISSRYSFKTNIKRYLKDNIRTLLL</sequence>
<evidence type="ECO:0000313" key="2">
    <source>
        <dbReference type="EMBL" id="JAV46626.1"/>
    </source>
</evidence>
<dbReference type="InterPro" id="IPR005135">
    <property type="entry name" value="Endo/exonuclease/phosphatase"/>
</dbReference>
<organism evidence="2">
    <name type="scientific">Aedes albopictus</name>
    <name type="common">Asian tiger mosquito</name>
    <name type="synonym">Stegomyia albopicta</name>
    <dbReference type="NCBI Taxonomy" id="7160"/>
    <lineage>
        <taxon>Eukaryota</taxon>
        <taxon>Metazoa</taxon>
        <taxon>Ecdysozoa</taxon>
        <taxon>Arthropoda</taxon>
        <taxon>Hexapoda</taxon>
        <taxon>Insecta</taxon>
        <taxon>Pterygota</taxon>
        <taxon>Neoptera</taxon>
        <taxon>Endopterygota</taxon>
        <taxon>Diptera</taxon>
        <taxon>Nematocera</taxon>
        <taxon>Culicoidea</taxon>
        <taxon>Culicidae</taxon>
        <taxon>Culicinae</taxon>
        <taxon>Aedini</taxon>
        <taxon>Aedes</taxon>
        <taxon>Stegomyia</taxon>
    </lineage>
</organism>
<dbReference type="GO" id="GO:0003824">
    <property type="term" value="F:catalytic activity"/>
    <property type="evidence" value="ECO:0007669"/>
    <property type="project" value="InterPro"/>
</dbReference>
<protein>
    <submittedName>
        <fullName evidence="2">Putative tick transposon</fullName>
    </submittedName>
</protein>
<dbReference type="EMBL" id="GEHC01001019">
    <property type="protein sequence ID" value="JAV46626.1"/>
    <property type="molecule type" value="Transcribed_RNA"/>
</dbReference>
<proteinExistence type="predicted"/>
<dbReference type="InterPro" id="IPR043502">
    <property type="entry name" value="DNA/RNA_pol_sf"/>
</dbReference>
<reference evidence="2" key="1">
    <citation type="submission" date="2016-03" db="EMBL/GenBank/DDBJ databases">
        <title>RNAseq analyses of the sensorial organs of adult female Aedes albopictus.</title>
        <authorList>
            <person name="Fabrizio L."/>
            <person name="Ribeiro J.M."/>
            <person name="Arca B."/>
        </authorList>
    </citation>
    <scope>NUCLEOTIDE SEQUENCE</scope>
</reference>
<dbReference type="CDD" id="cd01650">
    <property type="entry name" value="RT_nLTR_like"/>
    <property type="match status" value="1"/>
</dbReference>
<evidence type="ECO:0000259" key="1">
    <source>
        <dbReference type="PROSITE" id="PS50878"/>
    </source>
</evidence>
<dbReference type="AlphaFoldDB" id="A0A1W7R632"/>
<dbReference type="PANTHER" id="PTHR33332">
    <property type="entry name" value="REVERSE TRANSCRIPTASE DOMAIN-CONTAINING PROTEIN"/>
    <property type="match status" value="1"/>
</dbReference>
<accession>A0A1W7R632</accession>
<dbReference type="VEuPathDB" id="VectorBase:AALFPA_054305"/>
<feature type="domain" description="Reverse transcriptase" evidence="1">
    <location>
        <begin position="494"/>
        <end position="764"/>
    </location>
</feature>
<dbReference type="PROSITE" id="PS50878">
    <property type="entry name" value="RT_POL"/>
    <property type="match status" value="1"/>
</dbReference>
<dbReference type="InterPro" id="IPR036691">
    <property type="entry name" value="Endo/exonu/phosph_ase_sf"/>
</dbReference>
<name>A0A1W7R632_AEDAL</name>
<dbReference type="VEuPathDB" id="VectorBase:AALF004849"/>
<dbReference type="Gene3D" id="3.60.10.10">
    <property type="entry name" value="Endonuclease/exonuclease/phosphatase"/>
    <property type="match status" value="1"/>
</dbReference>
<dbReference type="SUPFAM" id="SSF56672">
    <property type="entry name" value="DNA/RNA polymerases"/>
    <property type="match status" value="1"/>
</dbReference>
<dbReference type="SUPFAM" id="SSF56219">
    <property type="entry name" value="DNase I-like"/>
    <property type="match status" value="1"/>
</dbReference>
<dbReference type="InterPro" id="IPR000477">
    <property type="entry name" value="RT_dom"/>
</dbReference>
<dbReference type="Pfam" id="PF00078">
    <property type="entry name" value="RVT_1"/>
    <property type="match status" value="1"/>
</dbReference>
<dbReference type="Pfam" id="PF03372">
    <property type="entry name" value="Exo_endo_phos"/>
    <property type="match status" value="1"/>
</dbReference>
<dbReference type="GO" id="GO:0071897">
    <property type="term" value="P:DNA biosynthetic process"/>
    <property type="evidence" value="ECO:0007669"/>
    <property type="project" value="UniProtKB-ARBA"/>
</dbReference>